<reference evidence="5 6" key="1">
    <citation type="submission" date="2020-01" db="EMBL/GenBank/DDBJ databases">
        <authorList>
            <person name="Kim M.K."/>
        </authorList>
    </citation>
    <scope>NUCLEOTIDE SEQUENCE [LARGE SCALE GENOMIC DNA]</scope>
    <source>
        <strain evidence="5 6">172606-1</strain>
    </source>
</reference>
<keyword evidence="2" id="KW-0378">Hydrolase</keyword>
<keyword evidence="3" id="KW-0067">ATP-binding</keyword>
<dbReference type="GO" id="GO:0016787">
    <property type="term" value="F:hydrolase activity"/>
    <property type="evidence" value="ECO:0007669"/>
    <property type="project" value="UniProtKB-KW"/>
</dbReference>
<dbReference type="GO" id="GO:0016740">
    <property type="term" value="F:transferase activity"/>
    <property type="evidence" value="ECO:0007669"/>
    <property type="project" value="UniProtKB-KW"/>
</dbReference>
<keyword evidence="1" id="KW-0547">Nucleotide-binding</keyword>
<gene>
    <name evidence="5" type="ORF">GXP67_11720</name>
</gene>
<dbReference type="Pfam" id="PF02626">
    <property type="entry name" value="CT_A_B"/>
    <property type="match status" value="1"/>
</dbReference>
<dbReference type="InterPro" id="IPR003778">
    <property type="entry name" value="CT_A_B"/>
</dbReference>
<feature type="domain" description="Carboxyltransferase" evidence="4">
    <location>
        <begin position="24"/>
        <end position="319"/>
    </location>
</feature>
<evidence type="ECO:0000256" key="2">
    <source>
        <dbReference type="ARBA" id="ARBA00022801"/>
    </source>
</evidence>
<evidence type="ECO:0000256" key="3">
    <source>
        <dbReference type="ARBA" id="ARBA00022840"/>
    </source>
</evidence>
<evidence type="ECO:0000313" key="5">
    <source>
        <dbReference type="EMBL" id="QHT67258.1"/>
    </source>
</evidence>
<dbReference type="InterPro" id="IPR029000">
    <property type="entry name" value="Cyclophilin-like_dom_sf"/>
</dbReference>
<keyword evidence="6" id="KW-1185">Reference proteome</keyword>
<dbReference type="GO" id="GO:0005524">
    <property type="term" value="F:ATP binding"/>
    <property type="evidence" value="ECO:0007669"/>
    <property type="project" value="UniProtKB-KW"/>
</dbReference>
<dbReference type="SUPFAM" id="SSF50891">
    <property type="entry name" value="Cyclophilin-like"/>
    <property type="match status" value="1"/>
</dbReference>
<keyword evidence="5" id="KW-0808">Transferase</keyword>
<name>A0A6C0GGY7_9BACT</name>
<dbReference type="NCBIfam" id="TIGR00724">
    <property type="entry name" value="urea_amlyse_rel"/>
    <property type="match status" value="1"/>
</dbReference>
<sequence>MSLEIIRPGLLTTVQDTGRYHFRKQGIIVSGAMDTFALRIGNLLVGNSEEEAALEITFAGPEIRFTQPHLIAITGTLGTTYINNEPVSLWKPVFVPKDSVLTFGLPRTGCRAYLTIAGGLDVPKVMGSYATYMRAKMGGWFGRPLQAGDILPCKEPTGYTHKLNNLVKTDAQPYVQATWGFASRYYPAITHEPVIRVMRGPEYDHLPEQSKADLWNKSFQVSTQSDRMGFRLQGSKLALNNPVELISSAVTFGTIQLPPDGNPIILMADHQTTGGYPRIAQVISADLSILAQVLPQQTIRFKEISLTDAQQLYYQQESIIRQVREAIKLRIKQAQL</sequence>
<evidence type="ECO:0000259" key="4">
    <source>
        <dbReference type="SMART" id="SM00797"/>
    </source>
</evidence>
<dbReference type="KEGG" id="rhoz:GXP67_11720"/>
<proteinExistence type="predicted"/>
<dbReference type="AlphaFoldDB" id="A0A6C0GGY7"/>
<evidence type="ECO:0000313" key="6">
    <source>
        <dbReference type="Proteomes" id="UP000480178"/>
    </source>
</evidence>
<accession>A0A6C0GGY7</accession>
<dbReference type="SMART" id="SM00797">
    <property type="entry name" value="AHS2"/>
    <property type="match status" value="1"/>
</dbReference>
<dbReference type="InterPro" id="IPR052708">
    <property type="entry name" value="PxpC"/>
</dbReference>
<evidence type="ECO:0000256" key="1">
    <source>
        <dbReference type="ARBA" id="ARBA00022741"/>
    </source>
</evidence>
<dbReference type="RefSeq" id="WP_162443299.1">
    <property type="nucleotide sequence ID" value="NZ_CP048222.1"/>
</dbReference>
<dbReference type="PANTHER" id="PTHR43309">
    <property type="entry name" value="5-OXOPROLINASE SUBUNIT C"/>
    <property type="match status" value="1"/>
</dbReference>
<organism evidence="5 6">
    <name type="scientific">Rhodocytophaga rosea</name>
    <dbReference type="NCBI Taxonomy" id="2704465"/>
    <lineage>
        <taxon>Bacteria</taxon>
        <taxon>Pseudomonadati</taxon>
        <taxon>Bacteroidota</taxon>
        <taxon>Cytophagia</taxon>
        <taxon>Cytophagales</taxon>
        <taxon>Rhodocytophagaceae</taxon>
        <taxon>Rhodocytophaga</taxon>
    </lineage>
</organism>
<dbReference type="Gene3D" id="2.40.100.10">
    <property type="entry name" value="Cyclophilin-like"/>
    <property type="match status" value="1"/>
</dbReference>
<dbReference type="PANTHER" id="PTHR43309:SF5">
    <property type="entry name" value="5-OXOPROLINASE SUBUNIT C"/>
    <property type="match status" value="1"/>
</dbReference>
<dbReference type="EMBL" id="CP048222">
    <property type="protein sequence ID" value="QHT67258.1"/>
    <property type="molecule type" value="Genomic_DNA"/>
</dbReference>
<dbReference type="Proteomes" id="UP000480178">
    <property type="component" value="Chromosome"/>
</dbReference>
<protein>
    <submittedName>
        <fullName evidence="5">Biotin-dependent carboxyltransferase family protein</fullName>
    </submittedName>
</protein>